<evidence type="ECO:0000256" key="3">
    <source>
        <dbReference type="ARBA" id="ARBA00022475"/>
    </source>
</evidence>
<keyword evidence="4 7" id="KW-0812">Transmembrane</keyword>
<organism evidence="10 11">
    <name type="scientific">Pseudonocardia eucalypti</name>
    <dbReference type="NCBI Taxonomy" id="648755"/>
    <lineage>
        <taxon>Bacteria</taxon>
        <taxon>Bacillati</taxon>
        <taxon>Actinomycetota</taxon>
        <taxon>Actinomycetes</taxon>
        <taxon>Pseudonocardiales</taxon>
        <taxon>Pseudonocardiaceae</taxon>
        <taxon>Pseudonocardia</taxon>
    </lineage>
</organism>
<dbReference type="Pfam" id="PF21088">
    <property type="entry name" value="MS_channel_1st"/>
    <property type="match status" value="1"/>
</dbReference>
<dbReference type="EMBL" id="BAABJP010000004">
    <property type="protein sequence ID" value="GAA5148343.1"/>
    <property type="molecule type" value="Genomic_DNA"/>
</dbReference>
<dbReference type="Proteomes" id="UP001428817">
    <property type="component" value="Unassembled WGS sequence"/>
</dbReference>
<dbReference type="SUPFAM" id="SSF82689">
    <property type="entry name" value="Mechanosensitive channel protein MscS (YggB), C-terminal domain"/>
    <property type="match status" value="1"/>
</dbReference>
<keyword evidence="11" id="KW-1185">Reference proteome</keyword>
<feature type="transmembrane region" description="Helical" evidence="7">
    <location>
        <begin position="117"/>
        <end position="137"/>
    </location>
</feature>
<dbReference type="Gene3D" id="1.10.287.1260">
    <property type="match status" value="1"/>
</dbReference>
<feature type="domain" description="Mechanosensitive ion channel transmembrane helices 2/3" evidence="9">
    <location>
        <begin position="122"/>
        <end position="162"/>
    </location>
</feature>
<evidence type="ECO:0000256" key="1">
    <source>
        <dbReference type="ARBA" id="ARBA00004651"/>
    </source>
</evidence>
<keyword evidence="6 7" id="KW-0472">Membrane</keyword>
<feature type="transmembrane region" description="Helical" evidence="7">
    <location>
        <begin position="143"/>
        <end position="165"/>
    </location>
</feature>
<dbReference type="InterPro" id="IPR049142">
    <property type="entry name" value="MS_channel_1st"/>
</dbReference>
<dbReference type="SUPFAM" id="SSF82861">
    <property type="entry name" value="Mechanosensitive channel protein MscS (YggB), transmembrane region"/>
    <property type="match status" value="1"/>
</dbReference>
<reference evidence="11" key="1">
    <citation type="journal article" date="2019" name="Int. J. Syst. Evol. Microbiol.">
        <title>The Global Catalogue of Microorganisms (GCM) 10K type strain sequencing project: providing services to taxonomists for standard genome sequencing and annotation.</title>
        <authorList>
            <consortium name="The Broad Institute Genomics Platform"/>
            <consortium name="The Broad Institute Genome Sequencing Center for Infectious Disease"/>
            <person name="Wu L."/>
            <person name="Ma J."/>
        </authorList>
    </citation>
    <scope>NUCLEOTIDE SEQUENCE [LARGE SCALE GENOMIC DNA]</scope>
    <source>
        <strain evidence="11">JCM 18303</strain>
    </source>
</reference>
<evidence type="ECO:0000256" key="6">
    <source>
        <dbReference type="ARBA" id="ARBA00023136"/>
    </source>
</evidence>
<feature type="domain" description="Mechanosensitive ion channel MscS" evidence="8">
    <location>
        <begin position="163"/>
        <end position="227"/>
    </location>
</feature>
<dbReference type="InterPro" id="IPR011014">
    <property type="entry name" value="MscS_channel_TM-2"/>
</dbReference>
<dbReference type="PANTHER" id="PTHR30460">
    <property type="entry name" value="MODERATE CONDUCTANCE MECHANOSENSITIVE CHANNEL YBIO"/>
    <property type="match status" value="1"/>
</dbReference>
<dbReference type="Gene3D" id="3.30.70.100">
    <property type="match status" value="1"/>
</dbReference>
<comment type="caution">
    <text evidence="10">The sequence shown here is derived from an EMBL/GenBank/DDBJ whole genome shotgun (WGS) entry which is preliminary data.</text>
</comment>
<evidence type="ECO:0000259" key="9">
    <source>
        <dbReference type="Pfam" id="PF21088"/>
    </source>
</evidence>
<accession>A0ABP9PKZ8</accession>
<proteinExistence type="inferred from homology"/>
<gene>
    <name evidence="10" type="ORF">GCM10023321_10460</name>
</gene>
<evidence type="ECO:0000256" key="5">
    <source>
        <dbReference type="ARBA" id="ARBA00022989"/>
    </source>
</evidence>
<dbReference type="InterPro" id="IPR045276">
    <property type="entry name" value="YbiO_bact"/>
</dbReference>
<dbReference type="InterPro" id="IPR023408">
    <property type="entry name" value="MscS_beta-dom_sf"/>
</dbReference>
<evidence type="ECO:0000313" key="11">
    <source>
        <dbReference type="Proteomes" id="UP001428817"/>
    </source>
</evidence>
<dbReference type="Pfam" id="PF00924">
    <property type="entry name" value="MS_channel_2nd"/>
    <property type="match status" value="1"/>
</dbReference>
<name>A0ABP9PKZ8_9PSEU</name>
<comment type="similarity">
    <text evidence="2">Belongs to the MscS (TC 1.A.23) family.</text>
</comment>
<protein>
    <submittedName>
        <fullName evidence="10">Mechanosensitive ion channel</fullName>
    </submittedName>
</protein>
<dbReference type="Gene3D" id="2.30.30.60">
    <property type="match status" value="1"/>
</dbReference>
<evidence type="ECO:0000259" key="8">
    <source>
        <dbReference type="Pfam" id="PF00924"/>
    </source>
</evidence>
<dbReference type="InterPro" id="IPR010920">
    <property type="entry name" value="LSM_dom_sf"/>
</dbReference>
<keyword evidence="5 7" id="KW-1133">Transmembrane helix</keyword>
<sequence length="332" mass="34825">MPFSSVPALPPNPDPGCGGSQSPWCQIALDLTGQGWLSRTAGLVVDGTLKLLLIVVIAVALRAVCHRAIHQLTRGIGEGRAPSLLRPLRERTSSRPRQGSGSLLLARRRQRAATIGSLLRSITTFVIYGTAFVLILGGFGVNLAPIIASAGVIGVAVGFGAQNLVKDFVSGIFMMLEDQYGVGDVVDLGEATGTVESIGLRVCTVRDVEGTLWYVRNGTISRVGNFSQHFSVALVDVPIGHGANIALATETATQAAEAAVAESPMAEHLLGEVTMLGVQAVTVDGVTLRLTVRTRPGKQVVVRRAIHEAVAIAFIKAQIPPPSNSIPTLAHT</sequence>
<dbReference type="SUPFAM" id="SSF50182">
    <property type="entry name" value="Sm-like ribonucleoproteins"/>
    <property type="match status" value="1"/>
</dbReference>
<evidence type="ECO:0000256" key="7">
    <source>
        <dbReference type="SAM" id="Phobius"/>
    </source>
</evidence>
<comment type="subcellular location">
    <subcellularLocation>
        <location evidence="1">Cell membrane</location>
        <topology evidence="1">Multi-pass membrane protein</topology>
    </subcellularLocation>
</comment>
<dbReference type="PANTHER" id="PTHR30460:SF0">
    <property type="entry name" value="MODERATE CONDUCTANCE MECHANOSENSITIVE CHANNEL YBIO"/>
    <property type="match status" value="1"/>
</dbReference>
<dbReference type="RefSeq" id="WP_185062633.1">
    <property type="nucleotide sequence ID" value="NZ_BAABJP010000004.1"/>
</dbReference>
<evidence type="ECO:0000256" key="2">
    <source>
        <dbReference type="ARBA" id="ARBA00008017"/>
    </source>
</evidence>
<evidence type="ECO:0000256" key="4">
    <source>
        <dbReference type="ARBA" id="ARBA00022692"/>
    </source>
</evidence>
<evidence type="ECO:0000313" key="10">
    <source>
        <dbReference type="EMBL" id="GAA5148343.1"/>
    </source>
</evidence>
<dbReference type="InterPro" id="IPR011066">
    <property type="entry name" value="MscS_channel_C_sf"/>
</dbReference>
<keyword evidence="3" id="KW-1003">Cell membrane</keyword>
<dbReference type="InterPro" id="IPR006685">
    <property type="entry name" value="MscS_channel_2nd"/>
</dbReference>
<feature type="transmembrane region" description="Helical" evidence="7">
    <location>
        <begin position="47"/>
        <end position="65"/>
    </location>
</feature>